<evidence type="ECO:0000256" key="6">
    <source>
        <dbReference type="ARBA" id="ARBA00022970"/>
    </source>
</evidence>
<dbReference type="PROSITE" id="PS50928">
    <property type="entry name" value="ABC_TM1"/>
    <property type="match status" value="1"/>
</dbReference>
<evidence type="ECO:0000256" key="8">
    <source>
        <dbReference type="ARBA" id="ARBA00023136"/>
    </source>
</evidence>
<keyword evidence="3 9" id="KW-0813">Transport</keyword>
<dbReference type="CDD" id="cd06261">
    <property type="entry name" value="TM_PBP2"/>
    <property type="match status" value="1"/>
</dbReference>
<evidence type="ECO:0000313" key="11">
    <source>
        <dbReference type="EMBL" id="GAP14778.1"/>
    </source>
</evidence>
<feature type="transmembrane region" description="Helical" evidence="9">
    <location>
        <begin position="163"/>
        <end position="182"/>
    </location>
</feature>
<dbReference type="Gene3D" id="1.10.3720.10">
    <property type="entry name" value="MetI-like"/>
    <property type="match status" value="1"/>
</dbReference>
<dbReference type="Pfam" id="PF00528">
    <property type="entry name" value="BPD_transp_1"/>
    <property type="match status" value="1"/>
</dbReference>
<keyword evidence="4" id="KW-1003">Cell membrane</keyword>
<feature type="domain" description="ABC transmembrane type-1" evidence="10">
    <location>
        <begin position="62"/>
        <end position="278"/>
    </location>
</feature>
<keyword evidence="8 9" id="KW-0472">Membrane</keyword>
<comment type="similarity">
    <text evidence="2">Belongs to the binding-protein-dependent transport system permease family. HisMQ subfamily.</text>
</comment>
<dbReference type="InterPro" id="IPR043429">
    <property type="entry name" value="ArtM/GltK/GlnP/TcyL/YhdX-like"/>
</dbReference>
<keyword evidence="7 9" id="KW-1133">Transmembrane helix</keyword>
<evidence type="ECO:0000256" key="7">
    <source>
        <dbReference type="ARBA" id="ARBA00022989"/>
    </source>
</evidence>
<keyword evidence="5 9" id="KW-0812">Transmembrane</keyword>
<feature type="transmembrane region" description="Helical" evidence="9">
    <location>
        <begin position="259"/>
        <end position="278"/>
    </location>
</feature>
<dbReference type="STRING" id="360412.LARV_02554"/>
<evidence type="ECO:0000313" key="12">
    <source>
        <dbReference type="Proteomes" id="UP000055060"/>
    </source>
</evidence>
<organism evidence="11">
    <name type="scientific">Longilinea arvoryzae</name>
    <dbReference type="NCBI Taxonomy" id="360412"/>
    <lineage>
        <taxon>Bacteria</taxon>
        <taxon>Bacillati</taxon>
        <taxon>Chloroflexota</taxon>
        <taxon>Anaerolineae</taxon>
        <taxon>Anaerolineales</taxon>
        <taxon>Anaerolineaceae</taxon>
        <taxon>Longilinea</taxon>
    </lineage>
</organism>
<feature type="transmembrane region" description="Helical" evidence="9">
    <location>
        <begin position="66"/>
        <end position="86"/>
    </location>
</feature>
<dbReference type="AlphaFoldDB" id="A0A0S7BM49"/>
<gene>
    <name evidence="11" type="ORF">LARV_02554</name>
</gene>
<dbReference type="InterPro" id="IPR035906">
    <property type="entry name" value="MetI-like_sf"/>
</dbReference>
<dbReference type="GO" id="GO:0043190">
    <property type="term" value="C:ATP-binding cassette (ABC) transporter complex"/>
    <property type="evidence" value="ECO:0007669"/>
    <property type="project" value="InterPro"/>
</dbReference>
<keyword evidence="6" id="KW-0029">Amino-acid transport</keyword>
<comment type="subcellular location">
    <subcellularLocation>
        <location evidence="1 9">Cell membrane</location>
        <topology evidence="1 9">Multi-pass membrane protein</topology>
    </subcellularLocation>
</comment>
<dbReference type="PANTHER" id="PTHR30614:SF20">
    <property type="entry name" value="GLUTAMINE TRANSPORT SYSTEM PERMEASE PROTEIN GLNP"/>
    <property type="match status" value="1"/>
</dbReference>
<evidence type="ECO:0000256" key="1">
    <source>
        <dbReference type="ARBA" id="ARBA00004651"/>
    </source>
</evidence>
<dbReference type="GO" id="GO:0006865">
    <property type="term" value="P:amino acid transport"/>
    <property type="evidence" value="ECO:0007669"/>
    <property type="project" value="UniProtKB-KW"/>
</dbReference>
<feature type="transmembrane region" description="Helical" evidence="9">
    <location>
        <begin position="107"/>
        <end position="126"/>
    </location>
</feature>
<dbReference type="PANTHER" id="PTHR30614">
    <property type="entry name" value="MEMBRANE COMPONENT OF AMINO ACID ABC TRANSPORTER"/>
    <property type="match status" value="1"/>
</dbReference>
<dbReference type="NCBIfam" id="TIGR01726">
    <property type="entry name" value="HEQRo_perm_3TM"/>
    <property type="match status" value="1"/>
</dbReference>
<dbReference type="OrthoDB" id="9787841at2"/>
<dbReference type="EMBL" id="DF967972">
    <property type="protein sequence ID" value="GAP14778.1"/>
    <property type="molecule type" value="Genomic_DNA"/>
</dbReference>
<dbReference type="GO" id="GO:0022857">
    <property type="term" value="F:transmembrane transporter activity"/>
    <property type="evidence" value="ECO:0007669"/>
    <property type="project" value="InterPro"/>
</dbReference>
<proteinExistence type="inferred from homology"/>
<dbReference type="Proteomes" id="UP000055060">
    <property type="component" value="Unassembled WGS sequence"/>
</dbReference>
<evidence type="ECO:0000256" key="2">
    <source>
        <dbReference type="ARBA" id="ARBA00010072"/>
    </source>
</evidence>
<reference evidence="11" key="1">
    <citation type="submission" date="2015-07" db="EMBL/GenBank/DDBJ databases">
        <title>Draft Genome Sequences of Anaerolinea thermolimosa IMO-1, Bellilinea caldifistulae GOMI-1, Leptolinea tardivitalis YMTK-2, Levilinea saccharolytica KIBI-1,Longilinea arvoryzae KOME-1, Previously Described as Members of the Anaerolineaceae (Chloroflexi).</title>
        <authorList>
            <person name="Sekiguchi Y."/>
            <person name="Ohashi A."/>
            <person name="Matsuura N."/>
            <person name="Tourlousse M.D."/>
        </authorList>
    </citation>
    <scope>NUCLEOTIDE SEQUENCE [LARGE SCALE GENOMIC DNA]</scope>
    <source>
        <strain evidence="11">KOME-1</strain>
    </source>
</reference>
<dbReference type="InterPro" id="IPR000515">
    <property type="entry name" value="MetI-like"/>
</dbReference>
<evidence type="ECO:0000256" key="4">
    <source>
        <dbReference type="ARBA" id="ARBA00022475"/>
    </source>
</evidence>
<keyword evidence="12" id="KW-1185">Reference proteome</keyword>
<protein>
    <submittedName>
        <fullName evidence="11">Amino acid ABC transporter membrane protein, PAAT family</fullName>
    </submittedName>
</protein>
<name>A0A0S7BM49_9CHLR</name>
<feature type="transmembrane region" description="Helical" evidence="9">
    <location>
        <begin position="27"/>
        <end position="46"/>
    </location>
</feature>
<evidence type="ECO:0000256" key="9">
    <source>
        <dbReference type="RuleBase" id="RU363032"/>
    </source>
</evidence>
<dbReference type="InterPro" id="IPR010065">
    <property type="entry name" value="AA_ABC_transptr_permease_3TM"/>
</dbReference>
<evidence type="ECO:0000256" key="3">
    <source>
        <dbReference type="ARBA" id="ARBA00022448"/>
    </source>
</evidence>
<feature type="transmembrane region" description="Helical" evidence="9">
    <location>
        <begin position="132"/>
        <end position="151"/>
    </location>
</feature>
<evidence type="ECO:0000256" key="5">
    <source>
        <dbReference type="ARBA" id="ARBA00022692"/>
    </source>
</evidence>
<accession>A0A0S7BM49</accession>
<evidence type="ECO:0000259" key="10">
    <source>
        <dbReference type="PROSITE" id="PS50928"/>
    </source>
</evidence>
<dbReference type="SUPFAM" id="SSF161098">
    <property type="entry name" value="MetI-like"/>
    <property type="match status" value="1"/>
</dbReference>
<sequence>MVIKTTTPSVLPLSLDLTGRRKKLQDYPWWLLGILLLVLGTFYLILTQPNFKEAFSFIKAGLGLTLSTTFVAFGVALIIGLLAGLGRISSNVVIKNIATLYIELIRGVPMLVLIFVIAIVAVPAIVTGLNAFGAFLSRSGITFLAGIFSGINIKDVPMNARAITALATTYGAFLAEIFRAGIESIGKGQMEAARSQGMSYVQAMRYIILPQAVRNVLPALGNDFISMLKDSSLVSILAVRDITQVTRLYTGQTFRYTEAYTTLAILYLTMTVILSLLVKTIEGKLRRNEQS</sequence>